<comment type="caution">
    <text evidence="5">The sequence shown here is derived from an EMBL/GenBank/DDBJ whole genome shotgun (WGS) entry which is preliminary data.</text>
</comment>
<dbReference type="PANTHER" id="PTHR43103:SF5">
    <property type="entry name" value="4-EPIMERASE, PUTATIVE (AFU_ORTHOLOGUE AFUA_7G00360)-RELATED"/>
    <property type="match status" value="1"/>
</dbReference>
<proteinExistence type="inferred from homology"/>
<dbReference type="RefSeq" id="WP_311601595.1">
    <property type="nucleotide sequence ID" value="NZ_JAVREM010000039.1"/>
</dbReference>
<dbReference type="Pfam" id="PF01370">
    <property type="entry name" value="Epimerase"/>
    <property type="match status" value="1"/>
</dbReference>
<evidence type="ECO:0000256" key="2">
    <source>
        <dbReference type="ARBA" id="ARBA00023002"/>
    </source>
</evidence>
<accession>A0ABU2LUV8</accession>
<evidence type="ECO:0000256" key="3">
    <source>
        <dbReference type="ARBA" id="ARBA00023027"/>
    </source>
</evidence>
<dbReference type="EMBL" id="JAVREM010000039">
    <property type="protein sequence ID" value="MDT0321384.1"/>
    <property type="molecule type" value="Genomic_DNA"/>
</dbReference>
<dbReference type="PANTHER" id="PTHR43103">
    <property type="entry name" value="NUCLEOSIDE-DIPHOSPHATE-SUGAR EPIMERASE"/>
    <property type="match status" value="1"/>
</dbReference>
<dbReference type="InterPro" id="IPR001509">
    <property type="entry name" value="Epimerase_deHydtase"/>
</dbReference>
<reference evidence="6" key="1">
    <citation type="submission" date="2023-07" db="EMBL/GenBank/DDBJ databases">
        <title>30 novel species of actinomycetes from the DSMZ collection.</title>
        <authorList>
            <person name="Nouioui I."/>
        </authorList>
    </citation>
    <scope>NUCLEOTIDE SEQUENCE [LARGE SCALE GENOMIC DNA]</scope>
    <source>
        <strain evidence="6">DSM 44918</strain>
    </source>
</reference>
<protein>
    <submittedName>
        <fullName evidence="5">NAD(P)-dependent oxidoreductase</fullName>
    </submittedName>
</protein>
<name>A0ABU2LUV8_9ACTN</name>
<keyword evidence="3" id="KW-0520">NAD</keyword>
<dbReference type="InterPro" id="IPR036291">
    <property type="entry name" value="NAD(P)-bd_dom_sf"/>
</dbReference>
<dbReference type="SUPFAM" id="SSF51735">
    <property type="entry name" value="NAD(P)-binding Rossmann-fold domains"/>
    <property type="match status" value="1"/>
</dbReference>
<sequence>MRVAVTGSAGTLGGSTVSLLSEEGHAVFGVDLSGPAGPGFTRVDLTDYGQTLDTFHGVTARHRGLDALVHLAAIPVNGLVPDATTFHTNMTISFNVFHAALRAGIRTVVYASSITAMGFPFDEPPPYLPVDERVVAAYCTYGLVKTMEEGMARQLVRWDPELSVTALRFTNIVRPGGYAGFGPPGDPGYRRDLLGSYVDVRDCARAIDLALRSARPGFAVYDIAASDTGLSVPSAELARTWFPDTPVTRPLGEFETLVSIDAARRDLGFEPRHLWRAER</sequence>
<dbReference type="Proteomes" id="UP001183420">
    <property type="component" value="Unassembled WGS sequence"/>
</dbReference>
<gene>
    <name evidence="5" type="ORF">RNC47_23940</name>
</gene>
<keyword evidence="6" id="KW-1185">Reference proteome</keyword>
<evidence type="ECO:0000313" key="6">
    <source>
        <dbReference type="Proteomes" id="UP001183420"/>
    </source>
</evidence>
<evidence type="ECO:0000256" key="1">
    <source>
        <dbReference type="ARBA" id="ARBA00007637"/>
    </source>
</evidence>
<keyword evidence="2" id="KW-0560">Oxidoreductase</keyword>
<comment type="similarity">
    <text evidence="1">Belongs to the NAD(P)-dependent epimerase/dehydratase family.</text>
</comment>
<evidence type="ECO:0000313" key="5">
    <source>
        <dbReference type="EMBL" id="MDT0321384.1"/>
    </source>
</evidence>
<evidence type="ECO:0000259" key="4">
    <source>
        <dbReference type="Pfam" id="PF01370"/>
    </source>
</evidence>
<dbReference type="Gene3D" id="3.40.50.720">
    <property type="entry name" value="NAD(P)-binding Rossmann-like Domain"/>
    <property type="match status" value="1"/>
</dbReference>
<feature type="domain" description="NAD-dependent epimerase/dehydratase" evidence="4">
    <location>
        <begin position="3"/>
        <end position="176"/>
    </location>
</feature>
<organism evidence="5 6">
    <name type="scientific">Streptomyces millisiae</name>
    <dbReference type="NCBI Taxonomy" id="3075542"/>
    <lineage>
        <taxon>Bacteria</taxon>
        <taxon>Bacillati</taxon>
        <taxon>Actinomycetota</taxon>
        <taxon>Actinomycetes</taxon>
        <taxon>Kitasatosporales</taxon>
        <taxon>Streptomycetaceae</taxon>
        <taxon>Streptomyces</taxon>
    </lineage>
</organism>